<dbReference type="PANTHER" id="PTHR11923">
    <property type="entry name" value="SCAVENGER RECEPTOR CLASS B TYPE-1 SR-B1"/>
    <property type="match status" value="1"/>
</dbReference>
<dbReference type="FunCoup" id="A0A6J1WI35">
    <property type="interactions" value="87"/>
</dbReference>
<evidence type="ECO:0000256" key="7">
    <source>
        <dbReference type="ARBA" id="ARBA00023180"/>
    </source>
</evidence>
<dbReference type="KEGG" id="gmw:113514205"/>
<comment type="similarity">
    <text evidence="2">Belongs to the CD36 family.</text>
</comment>
<evidence type="ECO:0000313" key="9">
    <source>
        <dbReference type="Proteomes" id="UP001652740"/>
    </source>
</evidence>
<keyword evidence="5 8" id="KW-1133">Transmembrane helix</keyword>
<protein>
    <submittedName>
        <fullName evidence="10">Scavenger receptor class B member 1-like</fullName>
    </submittedName>
</protein>
<keyword evidence="6 8" id="KW-0472">Membrane</keyword>
<reference evidence="10" key="1">
    <citation type="submission" date="2025-08" db="UniProtKB">
        <authorList>
            <consortium name="RefSeq"/>
        </authorList>
    </citation>
    <scope>IDENTIFICATION</scope>
    <source>
        <tissue evidence="10">Whole larvae</tissue>
    </source>
</reference>
<evidence type="ECO:0000256" key="8">
    <source>
        <dbReference type="SAM" id="Phobius"/>
    </source>
</evidence>
<keyword evidence="7" id="KW-0325">Glycoprotein</keyword>
<evidence type="ECO:0000256" key="4">
    <source>
        <dbReference type="ARBA" id="ARBA00022692"/>
    </source>
</evidence>
<dbReference type="GO" id="GO:0005737">
    <property type="term" value="C:cytoplasm"/>
    <property type="evidence" value="ECO:0007669"/>
    <property type="project" value="TreeGrafter"/>
</dbReference>
<organism evidence="9 10">
    <name type="scientific">Galleria mellonella</name>
    <name type="common">Greater wax moth</name>
    <dbReference type="NCBI Taxonomy" id="7137"/>
    <lineage>
        <taxon>Eukaryota</taxon>
        <taxon>Metazoa</taxon>
        <taxon>Ecdysozoa</taxon>
        <taxon>Arthropoda</taxon>
        <taxon>Hexapoda</taxon>
        <taxon>Insecta</taxon>
        <taxon>Pterygota</taxon>
        <taxon>Neoptera</taxon>
        <taxon>Endopterygota</taxon>
        <taxon>Lepidoptera</taxon>
        <taxon>Glossata</taxon>
        <taxon>Ditrysia</taxon>
        <taxon>Pyraloidea</taxon>
        <taxon>Pyralidae</taxon>
        <taxon>Galleriinae</taxon>
        <taxon>Galleria</taxon>
    </lineage>
</organism>
<dbReference type="PANTHER" id="PTHR11923:SF50">
    <property type="entry name" value="GH19047P"/>
    <property type="match status" value="1"/>
</dbReference>
<dbReference type="GO" id="GO:0005886">
    <property type="term" value="C:plasma membrane"/>
    <property type="evidence" value="ECO:0007669"/>
    <property type="project" value="UniProtKB-SubCell"/>
</dbReference>
<dbReference type="GeneID" id="113514205"/>
<accession>A0A6J1WI35</accession>
<dbReference type="InterPro" id="IPR002159">
    <property type="entry name" value="CD36_fam"/>
</dbReference>
<evidence type="ECO:0000256" key="5">
    <source>
        <dbReference type="ARBA" id="ARBA00022989"/>
    </source>
</evidence>
<dbReference type="Pfam" id="PF01130">
    <property type="entry name" value="CD36"/>
    <property type="match status" value="1"/>
</dbReference>
<name>A0A6J1WI35_GALME</name>
<evidence type="ECO:0000256" key="3">
    <source>
        <dbReference type="ARBA" id="ARBA00022475"/>
    </source>
</evidence>
<evidence type="ECO:0000256" key="6">
    <source>
        <dbReference type="ARBA" id="ARBA00023136"/>
    </source>
</evidence>
<proteinExistence type="inferred from homology"/>
<feature type="transmembrane region" description="Helical" evidence="8">
    <location>
        <begin position="521"/>
        <end position="543"/>
    </location>
</feature>
<dbReference type="RefSeq" id="XP_026754016.2">
    <property type="nucleotide sequence ID" value="XM_026898215.3"/>
</dbReference>
<evidence type="ECO:0000256" key="1">
    <source>
        <dbReference type="ARBA" id="ARBA00004236"/>
    </source>
</evidence>
<gene>
    <name evidence="10" type="primary">LOC113514205</name>
</gene>
<dbReference type="PRINTS" id="PR01609">
    <property type="entry name" value="CD36FAMILY"/>
</dbReference>
<keyword evidence="3" id="KW-1003">Cell membrane</keyword>
<keyword evidence="4 8" id="KW-0812">Transmembrane</keyword>
<sequence>MSTNSETVASTPLMTAKENQENVIVSPHGKTLIREDTILANIPGCALCGTVNFTCSAVKNQWSVLCWGRPSDKKYYFLLVLLATTLVLSLMGTIFFSLTNTINDAVLSNMVIRNNTLSFSLWRQPTVQPVMKVYIFNYTNWQEVRDGIEEKLHVEEVGPYAYSQQVERVNIGFDNDKLSYQEKNYFRYLPEKSVGAYFDKVYVPNLPLLGLVAKTKSMDLSTIQQLTLQSLLNFAKNHDAFLELPVHRFLWGYDDTIIDTAKIFLKWSGEMKFDKFGLLAPKNDTLSEHLTINTGEIAKDKINVLEEVEGSDHLPYWDSPQCNSIDATDGTMFPPSKLDKKTKLHVFFPNLCRRLPYQFEKDVEIDDIPLLRYKMPINVFDDPIGNPDNQCYCHVDTATCPPKGVINVTACTMGAPALVSFPHFHLGDPRLREDVTGLHPDPLLHESHFDIHQTLGLTLYGKSSLQINIEVKKTPMFTALGFLKQGIILPVAWIELSVAELPESIKTLIYHGTYSTAAIQLIIRVICILSLIISALCLFTLIFGRRPKPCVSIHHKPEMEKMQMS</sequence>
<evidence type="ECO:0000313" key="10">
    <source>
        <dbReference type="RefSeq" id="XP_026754016.2"/>
    </source>
</evidence>
<evidence type="ECO:0000256" key="2">
    <source>
        <dbReference type="ARBA" id="ARBA00010532"/>
    </source>
</evidence>
<comment type="subcellular location">
    <subcellularLocation>
        <location evidence="1">Cell membrane</location>
    </subcellularLocation>
</comment>
<dbReference type="AlphaFoldDB" id="A0A6J1WI35"/>
<dbReference type="Proteomes" id="UP001652740">
    <property type="component" value="Unplaced"/>
</dbReference>
<keyword evidence="9" id="KW-1185">Reference proteome</keyword>
<feature type="transmembrane region" description="Helical" evidence="8">
    <location>
        <begin position="75"/>
        <end position="98"/>
    </location>
</feature>
<dbReference type="InParanoid" id="A0A6J1WI35"/>
<dbReference type="GO" id="GO:0005044">
    <property type="term" value="F:scavenger receptor activity"/>
    <property type="evidence" value="ECO:0007669"/>
    <property type="project" value="TreeGrafter"/>
</dbReference>